<dbReference type="SMART" id="SM00165">
    <property type="entry name" value="UBA"/>
    <property type="match status" value="1"/>
</dbReference>
<dbReference type="PANTHER" id="PTHR10677">
    <property type="entry name" value="UBIQUILIN"/>
    <property type="match status" value="1"/>
</dbReference>
<evidence type="ECO:0000259" key="2">
    <source>
        <dbReference type="PROSITE" id="PS50030"/>
    </source>
</evidence>
<dbReference type="InterPro" id="IPR009060">
    <property type="entry name" value="UBA-like_sf"/>
</dbReference>
<feature type="region of interest" description="Disordered" evidence="1">
    <location>
        <begin position="273"/>
        <end position="310"/>
    </location>
</feature>
<accession>A0ABP1G6E4</accession>
<dbReference type="CDD" id="cd16106">
    <property type="entry name" value="Ubl_Dsk2p_like"/>
    <property type="match status" value="1"/>
</dbReference>
<comment type="caution">
    <text evidence="4">The sequence shown here is derived from an EMBL/GenBank/DDBJ whole genome shotgun (WGS) entry which is preliminary data.</text>
</comment>
<reference evidence="4 5" key="1">
    <citation type="submission" date="2024-06" db="EMBL/GenBank/DDBJ databases">
        <authorList>
            <person name="Kraege A."/>
            <person name="Thomma B."/>
        </authorList>
    </citation>
    <scope>NUCLEOTIDE SEQUENCE [LARGE SCALE GENOMIC DNA]</scope>
</reference>
<dbReference type="PANTHER" id="PTHR10677:SF3">
    <property type="entry name" value="FI07626P-RELATED"/>
    <property type="match status" value="1"/>
</dbReference>
<dbReference type="Pfam" id="PF00240">
    <property type="entry name" value="ubiquitin"/>
    <property type="match status" value="1"/>
</dbReference>
<dbReference type="InterPro" id="IPR000626">
    <property type="entry name" value="Ubiquitin-like_dom"/>
</dbReference>
<dbReference type="EMBL" id="CAXHTA020000017">
    <property type="protein sequence ID" value="CAL5227682.1"/>
    <property type="molecule type" value="Genomic_DNA"/>
</dbReference>
<organism evidence="4 5">
    <name type="scientific">Coccomyxa viridis</name>
    <dbReference type="NCBI Taxonomy" id="1274662"/>
    <lineage>
        <taxon>Eukaryota</taxon>
        <taxon>Viridiplantae</taxon>
        <taxon>Chlorophyta</taxon>
        <taxon>core chlorophytes</taxon>
        <taxon>Trebouxiophyceae</taxon>
        <taxon>Trebouxiophyceae incertae sedis</taxon>
        <taxon>Coccomyxaceae</taxon>
        <taxon>Coccomyxa</taxon>
    </lineage>
</organism>
<dbReference type="PROSITE" id="PS50030">
    <property type="entry name" value="UBA"/>
    <property type="match status" value="1"/>
</dbReference>
<feature type="domain" description="UBA" evidence="2">
    <location>
        <begin position="472"/>
        <end position="518"/>
    </location>
</feature>
<dbReference type="Gene3D" id="1.10.260.100">
    <property type="match status" value="1"/>
</dbReference>
<dbReference type="SMART" id="SM00727">
    <property type="entry name" value="STI1"/>
    <property type="match status" value="4"/>
</dbReference>
<dbReference type="PRINTS" id="PR00348">
    <property type="entry name" value="UBIQUITIN"/>
</dbReference>
<dbReference type="SUPFAM" id="SSF46934">
    <property type="entry name" value="UBA-like"/>
    <property type="match status" value="1"/>
</dbReference>
<protein>
    <submittedName>
        <fullName evidence="4">G10690 protein</fullName>
    </submittedName>
</protein>
<dbReference type="SUPFAM" id="SSF54236">
    <property type="entry name" value="Ubiquitin-like"/>
    <property type="match status" value="1"/>
</dbReference>
<dbReference type="Gene3D" id="3.10.20.90">
    <property type="entry name" value="Phosphatidylinositol 3-kinase Catalytic Subunit, Chain A, domain 1"/>
    <property type="match status" value="1"/>
</dbReference>
<feature type="domain" description="Ubiquitin-like" evidence="3">
    <location>
        <begin position="4"/>
        <end position="79"/>
    </location>
</feature>
<dbReference type="Pfam" id="PF23195">
    <property type="entry name" value="UBQLN1"/>
    <property type="match status" value="2"/>
</dbReference>
<proteinExistence type="predicted"/>
<dbReference type="Proteomes" id="UP001497392">
    <property type="component" value="Unassembled WGS sequence"/>
</dbReference>
<keyword evidence="5" id="KW-1185">Reference proteome</keyword>
<gene>
    <name evidence="4" type="primary">g10690</name>
    <name evidence="4" type="ORF">VP750_LOCUS9588</name>
</gene>
<dbReference type="InterPro" id="IPR015496">
    <property type="entry name" value="Ubiquilin"/>
</dbReference>
<sequence length="519" mass="53800">MSGFTVFLKVTGGDKLSLEVTPKQTIAELKTVVATKCDIPAENQRLIYKGQVLKDEKTVEDYALAAEHVLHLVRGRSPGASSATASANASSQSANAPATSAPSQPGLGGAAGMAPMGGLGGMGNMGGMGMGNMGGMAGMMNNPEMMAQMMQSPIMQNMLNDPEMLRNMLQATPGMSEVLERNPEFNQMLNNPEVLRESMRLAANPALMREHMRNTDRAVSNIESHPEGFNALRRMYENVQEPLMNAAQETTPTANQANPFASLFGGMGMGAPASGAATSAAPPSTSAASAAPNTAPLPNPWAPTSASGAPAAGGMPLGGALGSMGGQFGMPNPADLASNMQNPMWQAAMQQMLNNPEMMRSSVDAAAAANPQIRQMLDRDPAMREQLMNPETIRRAMDPANMQAMLQMQQAMQQLQSSGMMPAGAMPGFGGPMGGGAENPQDINGIMERLGFGAGGGGFGGPAALGGGLPPVADPETAYATQLEQLTGMGFYDRQANIMALQATGGNVNAAVDRLLQGP</sequence>
<evidence type="ECO:0000259" key="3">
    <source>
        <dbReference type="PROSITE" id="PS50053"/>
    </source>
</evidence>
<evidence type="ECO:0000256" key="1">
    <source>
        <dbReference type="SAM" id="MobiDB-lite"/>
    </source>
</evidence>
<dbReference type="SMART" id="SM00213">
    <property type="entry name" value="UBQ"/>
    <property type="match status" value="1"/>
</dbReference>
<dbReference type="Pfam" id="PF00627">
    <property type="entry name" value="UBA"/>
    <property type="match status" value="1"/>
</dbReference>
<dbReference type="InterPro" id="IPR029071">
    <property type="entry name" value="Ubiquitin-like_domsf"/>
</dbReference>
<name>A0ABP1G6E4_9CHLO</name>
<evidence type="ECO:0000313" key="4">
    <source>
        <dbReference type="EMBL" id="CAL5227682.1"/>
    </source>
</evidence>
<evidence type="ECO:0000313" key="5">
    <source>
        <dbReference type="Proteomes" id="UP001497392"/>
    </source>
</evidence>
<feature type="compositionally biased region" description="Low complexity" evidence="1">
    <location>
        <begin position="273"/>
        <end position="294"/>
    </location>
</feature>
<dbReference type="InterPro" id="IPR015940">
    <property type="entry name" value="UBA"/>
</dbReference>
<feature type="compositionally biased region" description="Low complexity" evidence="1">
    <location>
        <begin position="77"/>
        <end position="105"/>
    </location>
</feature>
<dbReference type="InterPro" id="IPR006636">
    <property type="entry name" value="STI1_HS-bd"/>
</dbReference>
<dbReference type="CDD" id="cd14399">
    <property type="entry name" value="UBA_PLICs"/>
    <property type="match status" value="1"/>
</dbReference>
<dbReference type="PROSITE" id="PS50053">
    <property type="entry name" value="UBIQUITIN_2"/>
    <property type="match status" value="1"/>
</dbReference>
<dbReference type="InterPro" id="IPR019956">
    <property type="entry name" value="Ubiquitin_dom"/>
</dbReference>
<feature type="region of interest" description="Disordered" evidence="1">
    <location>
        <begin position="77"/>
        <end position="109"/>
    </location>
</feature>
<dbReference type="Gene3D" id="1.10.8.10">
    <property type="entry name" value="DNA helicase RuvA subunit, C-terminal domain"/>
    <property type="match status" value="1"/>
</dbReference>